<name>A0ACC2L9T5_PERAE</name>
<evidence type="ECO:0000313" key="2">
    <source>
        <dbReference type="Proteomes" id="UP001234297"/>
    </source>
</evidence>
<keyword evidence="2" id="KW-1185">Reference proteome</keyword>
<dbReference type="Proteomes" id="UP001234297">
    <property type="component" value="Chromosome 7"/>
</dbReference>
<evidence type="ECO:0000313" key="1">
    <source>
        <dbReference type="EMBL" id="KAJ8630195.1"/>
    </source>
</evidence>
<reference evidence="1 2" key="1">
    <citation type="journal article" date="2022" name="Hortic Res">
        <title>A haplotype resolved chromosomal level avocado genome allows analysis of novel avocado genes.</title>
        <authorList>
            <person name="Nath O."/>
            <person name="Fletcher S.J."/>
            <person name="Hayward A."/>
            <person name="Shaw L.M."/>
            <person name="Masouleh A.K."/>
            <person name="Furtado A."/>
            <person name="Henry R.J."/>
            <person name="Mitter N."/>
        </authorList>
    </citation>
    <scope>NUCLEOTIDE SEQUENCE [LARGE SCALE GENOMIC DNA]</scope>
    <source>
        <strain evidence="2">cv. Hass</strain>
    </source>
</reference>
<organism evidence="1 2">
    <name type="scientific">Persea americana</name>
    <name type="common">Avocado</name>
    <dbReference type="NCBI Taxonomy" id="3435"/>
    <lineage>
        <taxon>Eukaryota</taxon>
        <taxon>Viridiplantae</taxon>
        <taxon>Streptophyta</taxon>
        <taxon>Embryophyta</taxon>
        <taxon>Tracheophyta</taxon>
        <taxon>Spermatophyta</taxon>
        <taxon>Magnoliopsida</taxon>
        <taxon>Magnoliidae</taxon>
        <taxon>Laurales</taxon>
        <taxon>Lauraceae</taxon>
        <taxon>Persea</taxon>
    </lineage>
</organism>
<comment type="caution">
    <text evidence="1">The sequence shown here is derived from an EMBL/GenBank/DDBJ whole genome shotgun (WGS) entry which is preliminary data.</text>
</comment>
<sequence>MPINEEKCQRKIQETTEAKKPEKRPRNGDRKAAEKWTKVQGRQRPWPKVASPLVAGDHGCMVAGDHGCMVAGDPGNPGRQISAETSVCPILFAFRDDWPL</sequence>
<protein>
    <submittedName>
        <fullName evidence="1">Uncharacterized protein</fullName>
    </submittedName>
</protein>
<dbReference type="EMBL" id="CM056815">
    <property type="protein sequence ID" value="KAJ8630195.1"/>
    <property type="molecule type" value="Genomic_DNA"/>
</dbReference>
<accession>A0ACC2L9T5</accession>
<proteinExistence type="predicted"/>
<gene>
    <name evidence="1" type="ORF">MRB53_023518</name>
</gene>